<comment type="pathway">
    <text evidence="2">Amino-acid biosynthesis; L-valine biosynthesis; L-valine from pyruvate: step 4/4.</text>
</comment>
<dbReference type="AlphaFoldDB" id="A0A7K1XY07"/>
<evidence type="ECO:0000313" key="9">
    <source>
        <dbReference type="EMBL" id="MXV15823.1"/>
    </source>
</evidence>
<sequence length="278" mass="31286">MSRYINFNGTIAAATEAVLTADNRGFKYGDGLFESMRYLKGTLKFADLHAERLQRGMRALKMDGWEKMNARFLAEVTESLVRQNRLGANARVRITVFRNPGGLYSPSDNGSGYVVEAEKSDESSYKSSSKGYIADVFTELHKPVNFLSNFKTCNSLIYVLAGIFRTQNALDDVLILNQHGFLCETMTSNLFVVYDKQIYTPALSEGCVAGVMRQVVMSLARKNDLRVVEAQINPAILHEADELFTTNAVRGIQWIMGLDRKRYFNETSKFLLQQLNGI</sequence>
<comment type="catalytic activity">
    <reaction evidence="7">
        <text>L-isoleucine + 2-oxoglutarate = (S)-3-methyl-2-oxopentanoate + L-glutamate</text>
        <dbReference type="Rhea" id="RHEA:24801"/>
        <dbReference type="ChEBI" id="CHEBI:16810"/>
        <dbReference type="ChEBI" id="CHEBI:29985"/>
        <dbReference type="ChEBI" id="CHEBI:35146"/>
        <dbReference type="ChEBI" id="CHEBI:58045"/>
        <dbReference type="EC" id="2.6.1.42"/>
    </reaction>
</comment>
<dbReference type="GO" id="GO:0004084">
    <property type="term" value="F:branched-chain-amino-acid transaminase activity"/>
    <property type="evidence" value="ECO:0007669"/>
    <property type="project" value="UniProtKB-EC"/>
</dbReference>
<comment type="pathway">
    <text evidence="3">Amino-acid biosynthesis; L-leucine biosynthesis; L-leucine from 3-methyl-2-oxobutanoate: step 4/4.</text>
</comment>
<reference evidence="9 10" key="1">
    <citation type="submission" date="2019-11" db="EMBL/GenBank/DDBJ databases">
        <title>Pedobacter sp. HMF7056 Genome sequencing and assembly.</title>
        <authorList>
            <person name="Kang H."/>
            <person name="Kim H."/>
            <person name="Joh K."/>
        </authorList>
    </citation>
    <scope>NUCLEOTIDE SEQUENCE [LARGE SCALE GENOMIC DNA]</scope>
    <source>
        <strain evidence="9 10">HMF7056</strain>
    </source>
</reference>
<dbReference type="InterPro" id="IPR001544">
    <property type="entry name" value="Aminotrans_IV"/>
</dbReference>
<dbReference type="Gene3D" id="3.30.470.10">
    <property type="match status" value="1"/>
</dbReference>
<evidence type="ECO:0000256" key="3">
    <source>
        <dbReference type="ARBA" id="ARBA00005072"/>
    </source>
</evidence>
<keyword evidence="10" id="KW-1185">Reference proteome</keyword>
<proteinExistence type="inferred from homology"/>
<comment type="catalytic activity">
    <reaction evidence="8">
        <text>L-leucine + 2-oxoglutarate = 4-methyl-2-oxopentanoate + L-glutamate</text>
        <dbReference type="Rhea" id="RHEA:18321"/>
        <dbReference type="ChEBI" id="CHEBI:16810"/>
        <dbReference type="ChEBI" id="CHEBI:17865"/>
        <dbReference type="ChEBI" id="CHEBI:29985"/>
        <dbReference type="ChEBI" id="CHEBI:57427"/>
        <dbReference type="EC" id="2.6.1.42"/>
    </reaction>
</comment>
<dbReference type="SUPFAM" id="SSF56752">
    <property type="entry name" value="D-aminoacid aminotransferase-like PLP-dependent enzymes"/>
    <property type="match status" value="1"/>
</dbReference>
<comment type="catalytic activity">
    <reaction evidence="6">
        <text>L-valine + 2-oxoglutarate = 3-methyl-2-oxobutanoate + L-glutamate</text>
        <dbReference type="Rhea" id="RHEA:24813"/>
        <dbReference type="ChEBI" id="CHEBI:11851"/>
        <dbReference type="ChEBI" id="CHEBI:16810"/>
        <dbReference type="ChEBI" id="CHEBI:29985"/>
        <dbReference type="ChEBI" id="CHEBI:57762"/>
        <dbReference type="EC" id="2.6.1.42"/>
    </reaction>
</comment>
<dbReference type="Gene3D" id="3.20.10.10">
    <property type="entry name" value="D-amino Acid Aminotransferase, subunit A, domain 2"/>
    <property type="match status" value="1"/>
</dbReference>
<evidence type="ECO:0000256" key="6">
    <source>
        <dbReference type="ARBA" id="ARBA00048212"/>
    </source>
</evidence>
<comment type="similarity">
    <text evidence="4">Belongs to the class-IV pyridoxal-phosphate-dependent aminotransferase family.</text>
</comment>
<evidence type="ECO:0000256" key="2">
    <source>
        <dbReference type="ARBA" id="ARBA00004931"/>
    </source>
</evidence>
<name>A0A7K1XY07_9SPHI</name>
<dbReference type="GO" id="GO:0046394">
    <property type="term" value="P:carboxylic acid biosynthetic process"/>
    <property type="evidence" value="ECO:0007669"/>
    <property type="project" value="UniProtKB-ARBA"/>
</dbReference>
<comment type="caution">
    <text evidence="9">The sequence shown here is derived from an EMBL/GenBank/DDBJ whole genome shotgun (WGS) entry which is preliminary data.</text>
</comment>
<dbReference type="Proteomes" id="UP000451233">
    <property type="component" value="Unassembled WGS sequence"/>
</dbReference>
<dbReference type="RefSeq" id="WP_160906794.1">
    <property type="nucleotide sequence ID" value="NZ_WVHS01000002.1"/>
</dbReference>
<evidence type="ECO:0000313" key="10">
    <source>
        <dbReference type="Proteomes" id="UP000451233"/>
    </source>
</evidence>
<dbReference type="PANTHER" id="PTHR42743">
    <property type="entry name" value="AMINO-ACID AMINOTRANSFERASE"/>
    <property type="match status" value="1"/>
</dbReference>
<evidence type="ECO:0000256" key="8">
    <source>
        <dbReference type="ARBA" id="ARBA00049229"/>
    </source>
</evidence>
<dbReference type="CDD" id="cd00449">
    <property type="entry name" value="PLPDE_IV"/>
    <property type="match status" value="1"/>
</dbReference>
<dbReference type="GO" id="GO:0016829">
    <property type="term" value="F:lyase activity"/>
    <property type="evidence" value="ECO:0007669"/>
    <property type="project" value="UniProtKB-KW"/>
</dbReference>
<dbReference type="InterPro" id="IPR043132">
    <property type="entry name" value="BCAT-like_C"/>
</dbReference>
<evidence type="ECO:0000256" key="5">
    <source>
        <dbReference type="ARBA" id="ARBA00013053"/>
    </source>
</evidence>
<dbReference type="PANTHER" id="PTHR42743:SF11">
    <property type="entry name" value="AMINODEOXYCHORISMATE LYASE"/>
    <property type="match status" value="1"/>
</dbReference>
<dbReference type="EMBL" id="WVHS01000002">
    <property type="protein sequence ID" value="MXV15823.1"/>
    <property type="molecule type" value="Genomic_DNA"/>
</dbReference>
<dbReference type="InterPro" id="IPR050571">
    <property type="entry name" value="Class-IV_PLP-Dep_Aminotrnsfr"/>
</dbReference>
<evidence type="ECO:0000256" key="7">
    <source>
        <dbReference type="ARBA" id="ARBA00048798"/>
    </source>
</evidence>
<evidence type="ECO:0000256" key="1">
    <source>
        <dbReference type="ARBA" id="ARBA00004824"/>
    </source>
</evidence>
<dbReference type="Pfam" id="PF01063">
    <property type="entry name" value="Aminotran_4"/>
    <property type="match status" value="1"/>
</dbReference>
<dbReference type="EC" id="2.6.1.42" evidence="5"/>
<evidence type="ECO:0000256" key="4">
    <source>
        <dbReference type="ARBA" id="ARBA00009320"/>
    </source>
</evidence>
<gene>
    <name evidence="9" type="ORF">GS398_10950</name>
</gene>
<protein>
    <recommendedName>
        <fullName evidence="5">branched-chain-amino-acid transaminase</fullName>
        <ecNumber evidence="5">2.6.1.42</ecNumber>
    </recommendedName>
</protein>
<dbReference type="InterPro" id="IPR043131">
    <property type="entry name" value="BCAT-like_N"/>
</dbReference>
<keyword evidence="9" id="KW-0456">Lyase</keyword>
<dbReference type="InterPro" id="IPR036038">
    <property type="entry name" value="Aminotransferase-like"/>
</dbReference>
<comment type="pathway">
    <text evidence="1">Amino-acid biosynthesis; L-isoleucine biosynthesis; L-isoleucine from 2-oxobutanoate: step 4/4.</text>
</comment>
<organism evidence="9 10">
    <name type="scientific">Hufsiella ginkgonis</name>
    <dbReference type="NCBI Taxonomy" id="2695274"/>
    <lineage>
        <taxon>Bacteria</taxon>
        <taxon>Pseudomonadati</taxon>
        <taxon>Bacteroidota</taxon>
        <taxon>Sphingobacteriia</taxon>
        <taxon>Sphingobacteriales</taxon>
        <taxon>Sphingobacteriaceae</taxon>
        <taxon>Hufsiella</taxon>
    </lineage>
</organism>
<accession>A0A7K1XY07</accession>